<gene>
    <name evidence="1" type="ORF">SAMN05661012_03979</name>
</gene>
<name>A0A1K1RMI8_9BACT</name>
<proteinExistence type="predicted"/>
<dbReference type="AlphaFoldDB" id="A0A1K1RMI8"/>
<evidence type="ECO:0000313" key="1">
    <source>
        <dbReference type="EMBL" id="SFW73238.1"/>
    </source>
</evidence>
<organism evidence="1 2">
    <name type="scientific">Chitinophaga sancti</name>
    <dbReference type="NCBI Taxonomy" id="1004"/>
    <lineage>
        <taxon>Bacteria</taxon>
        <taxon>Pseudomonadati</taxon>
        <taxon>Bacteroidota</taxon>
        <taxon>Chitinophagia</taxon>
        <taxon>Chitinophagales</taxon>
        <taxon>Chitinophagaceae</taxon>
        <taxon>Chitinophaga</taxon>
    </lineage>
</organism>
<dbReference type="STRING" id="1004.SAMN05661012_03979"/>
<dbReference type="Proteomes" id="UP000183788">
    <property type="component" value="Unassembled WGS sequence"/>
</dbReference>
<evidence type="ECO:0000313" key="2">
    <source>
        <dbReference type="Proteomes" id="UP000183788"/>
    </source>
</evidence>
<dbReference type="EMBL" id="FPIZ01000013">
    <property type="protein sequence ID" value="SFW73238.1"/>
    <property type="molecule type" value="Genomic_DNA"/>
</dbReference>
<accession>A0A1K1RMI8</accession>
<sequence>MLFDLIFVRLKITKYCIYENIVFLHCDVSFDCCVTKWFRYAFNYHANHLPYSERSAAQQL</sequence>
<protein>
    <submittedName>
        <fullName evidence="1">Uncharacterized protein</fullName>
    </submittedName>
</protein>
<reference evidence="1 2" key="1">
    <citation type="submission" date="2016-11" db="EMBL/GenBank/DDBJ databases">
        <authorList>
            <person name="Jaros S."/>
            <person name="Januszkiewicz K."/>
            <person name="Wedrychowicz H."/>
        </authorList>
    </citation>
    <scope>NUCLEOTIDE SEQUENCE [LARGE SCALE GENOMIC DNA]</scope>
    <source>
        <strain evidence="1 2">DSM 784</strain>
    </source>
</reference>